<reference evidence="2" key="1">
    <citation type="submission" date="2014-05" db="EMBL/GenBank/DDBJ databases">
        <authorList>
            <person name="Chronopoulou M."/>
        </authorList>
    </citation>
    <scope>NUCLEOTIDE SEQUENCE</scope>
    <source>
        <tissue evidence="2">Whole organism</tissue>
    </source>
</reference>
<evidence type="ECO:0000313" key="2">
    <source>
        <dbReference type="EMBL" id="CDW25809.1"/>
    </source>
</evidence>
<keyword evidence="1" id="KW-0472">Membrane</keyword>
<dbReference type="EMBL" id="HACA01008448">
    <property type="protein sequence ID" value="CDW25809.1"/>
    <property type="molecule type" value="Transcribed_RNA"/>
</dbReference>
<protein>
    <submittedName>
        <fullName evidence="2">Uncharacterized protein</fullName>
    </submittedName>
</protein>
<keyword evidence="1" id="KW-1133">Transmembrane helix</keyword>
<organism evidence="2">
    <name type="scientific">Lepeophtheirus salmonis</name>
    <name type="common">Salmon louse</name>
    <name type="synonym">Caligus salmonis</name>
    <dbReference type="NCBI Taxonomy" id="72036"/>
    <lineage>
        <taxon>Eukaryota</taxon>
        <taxon>Metazoa</taxon>
        <taxon>Ecdysozoa</taxon>
        <taxon>Arthropoda</taxon>
        <taxon>Crustacea</taxon>
        <taxon>Multicrustacea</taxon>
        <taxon>Hexanauplia</taxon>
        <taxon>Copepoda</taxon>
        <taxon>Siphonostomatoida</taxon>
        <taxon>Caligidae</taxon>
        <taxon>Lepeophtheirus</taxon>
    </lineage>
</organism>
<proteinExistence type="predicted"/>
<feature type="transmembrane region" description="Helical" evidence="1">
    <location>
        <begin position="35"/>
        <end position="58"/>
    </location>
</feature>
<keyword evidence="1" id="KW-0812">Transmembrane</keyword>
<sequence length="85" mass="10476">MKRIILILWQLFPTCTEPYSIFNIWRYLKYYFNQILYFLLLLTTLNRGYVIPFVYWYVYLKDYGKSSKSTLIQLCKQIINVISKR</sequence>
<evidence type="ECO:0000256" key="1">
    <source>
        <dbReference type="SAM" id="Phobius"/>
    </source>
</evidence>
<dbReference type="AlphaFoldDB" id="A0A0K2TIP8"/>
<name>A0A0K2TIP8_LEPSM</name>
<accession>A0A0K2TIP8</accession>